<comment type="caution">
    <text evidence="1">The sequence shown here is derived from an EMBL/GenBank/DDBJ whole genome shotgun (WGS) entry which is preliminary data.</text>
</comment>
<dbReference type="EMBL" id="MVOG01000004">
    <property type="protein sequence ID" value="PAU70042.1"/>
    <property type="molecule type" value="Genomic_DNA"/>
</dbReference>
<dbReference type="OrthoDB" id="9796786at2"/>
<dbReference type="RefSeq" id="WP_095612656.1">
    <property type="nucleotide sequence ID" value="NZ_MVOG01000004.1"/>
</dbReference>
<organism evidence="1 2">
    <name type="scientific">Bifidobacterium italicum</name>
    <dbReference type="NCBI Taxonomy" id="1960968"/>
    <lineage>
        <taxon>Bacteria</taxon>
        <taxon>Bacillati</taxon>
        <taxon>Actinomycetota</taxon>
        <taxon>Actinomycetes</taxon>
        <taxon>Bifidobacteriales</taxon>
        <taxon>Bifidobacteriaceae</taxon>
        <taxon>Bifidobacterium</taxon>
    </lineage>
</organism>
<reference evidence="1 2" key="1">
    <citation type="journal article" date="2017" name="ISME J.">
        <title>Unveiling bifidobacterial biogeography across the mammalian branch of the tree of life.</title>
        <authorList>
            <person name="Milani C."/>
            <person name="Mangifesta M."/>
            <person name="Mancabelli L."/>
            <person name="Lugli G.A."/>
            <person name="James K."/>
            <person name="Duranti S."/>
            <person name="Turroni F."/>
            <person name="Ferrario C."/>
            <person name="Ossiprandi M.C."/>
            <person name="van Sinderen D."/>
            <person name="Ventura M."/>
        </authorList>
    </citation>
    <scope>NUCLEOTIDE SEQUENCE [LARGE SCALE GENOMIC DNA]</scope>
    <source>
        <strain evidence="1 2">70</strain>
    </source>
</reference>
<accession>A0A2A2EM39</accession>
<evidence type="ECO:0000313" key="1">
    <source>
        <dbReference type="EMBL" id="PAU70042.1"/>
    </source>
</evidence>
<name>A0A2A2EM39_9BIFI</name>
<sequence>MATLTVQPRVLQWAVRSSDADAGAVAATNGDLAQLPSWLDSDEPLRLSFTKVSKLSKALHVPFGSLVRSFPTPQEEEPLLRYRTINNDGAAISNDLKDVIRVMRSRQDWARDEMISAGFEKNAIVGMAKNCKASESLAANIRDVLSLWMIVTS</sequence>
<gene>
    <name evidence="1" type="ORF">B1400_0236</name>
</gene>
<keyword evidence="1" id="KW-0238">DNA-binding</keyword>
<protein>
    <submittedName>
        <fullName evidence="1">DNA-binding protein</fullName>
    </submittedName>
</protein>
<dbReference type="AlphaFoldDB" id="A0A2A2EM39"/>
<dbReference type="GO" id="GO:0003677">
    <property type="term" value="F:DNA binding"/>
    <property type="evidence" value="ECO:0007669"/>
    <property type="project" value="UniProtKB-KW"/>
</dbReference>
<dbReference type="Proteomes" id="UP000217986">
    <property type="component" value="Unassembled WGS sequence"/>
</dbReference>
<evidence type="ECO:0000313" key="2">
    <source>
        <dbReference type="Proteomes" id="UP000217986"/>
    </source>
</evidence>
<keyword evidence="2" id="KW-1185">Reference proteome</keyword>
<proteinExistence type="predicted"/>